<evidence type="ECO:0000256" key="3">
    <source>
        <dbReference type="ARBA" id="ARBA00023242"/>
    </source>
</evidence>
<gene>
    <name evidence="5" type="ORF">PTSG_11587</name>
</gene>
<protein>
    <recommendedName>
        <fullName evidence="4">Nuclear pore protein</fullName>
    </recommendedName>
</protein>
<dbReference type="FunCoup" id="F2TWJ9">
    <property type="interactions" value="2214"/>
</dbReference>
<accession>F2TWJ9</accession>
<keyword evidence="4" id="KW-0509">mRNA transport</keyword>
<reference evidence="5" key="1">
    <citation type="submission" date="2009-08" db="EMBL/GenBank/DDBJ databases">
        <title>Annotation of Salpingoeca rosetta.</title>
        <authorList>
            <consortium name="The Broad Institute Genome Sequencing Platform"/>
            <person name="Russ C."/>
            <person name="Cuomo C."/>
            <person name="Burger G."/>
            <person name="Gray M.W."/>
            <person name="Holland P.W.H."/>
            <person name="King N."/>
            <person name="Lang F.B.F."/>
            <person name="Roger A.J."/>
            <person name="Ruiz-Trillo I."/>
            <person name="Young S.K."/>
            <person name="Zeng Q."/>
            <person name="Gargeya S."/>
            <person name="Alvarado L."/>
            <person name="Berlin A."/>
            <person name="Chapman S.B."/>
            <person name="Chen Z."/>
            <person name="Freedman E."/>
            <person name="Gellesch M."/>
            <person name="Goldberg J."/>
            <person name="Griggs A."/>
            <person name="Gujja S."/>
            <person name="Heilman E."/>
            <person name="Heiman D."/>
            <person name="Howarth C."/>
            <person name="Mehta T."/>
            <person name="Neiman D."/>
            <person name="Pearson M."/>
            <person name="Roberts A."/>
            <person name="Saif S."/>
            <person name="Shea T."/>
            <person name="Shenoy N."/>
            <person name="Sisk P."/>
            <person name="Stolte C."/>
            <person name="Sykes S."/>
            <person name="White J."/>
            <person name="Yandava C."/>
            <person name="Haas B."/>
            <person name="Nusbaum C."/>
            <person name="Birren B."/>
        </authorList>
    </citation>
    <scope>NUCLEOTIDE SEQUENCE [LARGE SCALE GENOMIC DNA]</scope>
    <source>
        <strain evidence="5">ATCC 50818</strain>
    </source>
</reference>
<organism evidence="6">
    <name type="scientific">Salpingoeca rosetta (strain ATCC 50818 / BSB-021)</name>
    <dbReference type="NCBI Taxonomy" id="946362"/>
    <lineage>
        <taxon>Eukaryota</taxon>
        <taxon>Choanoflagellata</taxon>
        <taxon>Craspedida</taxon>
        <taxon>Salpingoecidae</taxon>
        <taxon>Salpingoeca</taxon>
    </lineage>
</organism>
<dbReference type="InterPro" id="IPR007231">
    <property type="entry name" value="Nucleoporin_int_Nup93/Nic96"/>
</dbReference>
<keyword evidence="4" id="KW-0472">Membrane</keyword>
<proteinExistence type="inferred from homology"/>
<keyword evidence="6" id="KW-1185">Reference proteome</keyword>
<dbReference type="PANTHER" id="PTHR11225:SF4">
    <property type="entry name" value="NUCLEAR PORE COMPLEX PROTEIN NUP93"/>
    <property type="match status" value="1"/>
</dbReference>
<dbReference type="GO" id="GO:0016973">
    <property type="term" value="P:poly(A)+ mRNA export from nucleus"/>
    <property type="evidence" value="ECO:0007669"/>
    <property type="project" value="TreeGrafter"/>
</dbReference>
<dbReference type="Proteomes" id="UP000007799">
    <property type="component" value="Unassembled WGS sequence"/>
</dbReference>
<keyword evidence="4" id="KW-0811">Translocation</keyword>
<keyword evidence="4" id="KW-0906">Nuclear pore complex</keyword>
<keyword evidence="3 4" id="KW-0539">Nucleus</keyword>
<comment type="similarity">
    <text evidence="2 4">Belongs to the nucleoporin interacting component (NIC) family.</text>
</comment>
<dbReference type="RefSeq" id="XP_004999014.1">
    <property type="nucleotide sequence ID" value="XM_004998957.1"/>
</dbReference>
<dbReference type="GeneID" id="16067450"/>
<keyword evidence="4" id="KW-0813">Transport</keyword>
<dbReference type="KEGG" id="sre:PTSG_11587"/>
<dbReference type="STRING" id="946362.F2TWJ9"/>
<evidence type="ECO:0000256" key="1">
    <source>
        <dbReference type="ARBA" id="ARBA00004259"/>
    </source>
</evidence>
<keyword evidence="4" id="KW-0653">Protein transport</keyword>
<dbReference type="GO" id="GO:0006606">
    <property type="term" value="P:protein import into nucleus"/>
    <property type="evidence" value="ECO:0007669"/>
    <property type="project" value="TreeGrafter"/>
</dbReference>
<name>F2TWJ9_SALR5</name>
<dbReference type="InParanoid" id="F2TWJ9"/>
<evidence type="ECO:0000313" key="6">
    <source>
        <dbReference type="Proteomes" id="UP000007799"/>
    </source>
</evidence>
<evidence type="ECO:0000313" key="5">
    <source>
        <dbReference type="EMBL" id="EGD72445.1"/>
    </source>
</evidence>
<dbReference type="GO" id="GO:0017056">
    <property type="term" value="F:structural constituent of nuclear pore"/>
    <property type="evidence" value="ECO:0007669"/>
    <property type="project" value="InterPro"/>
</dbReference>
<dbReference type="AlphaFoldDB" id="F2TWJ9"/>
<sequence>MDLLLSKSKELARRTRDGVQRRVDVNDPVRLLAVAQAHARPAHHQDKTMHTLNAQRLLGDQMDVDNYLHLKNVKLMTAAEPFISSQPASVEEFLKAERQNALISAVTSAQEAAVRDFHQQHFDHLQHEWEHTEKAEIRKILGVELDVTSSSLAQKDQSNVFQDVIEDFVGHIIDNTAPYPIVERLKEAATTLYSQDQRAFVDCLEIVQSMLRPPEGPLHAAHYAKLRTTRDGRQQYVQQMRRSAITKLQERYRAKLAGADLESFARAKRTQHLLHDMTRDDEQWAVLFYALRMGLREEALHTNLCQQDADLHEAVASAFAFQQPSFLRTADGRSLYERGVLALLSGSPDNFPRELQQENLEDYLWFKLRSLPENDVAQYTEFQKLISKSYGESHFQAARNPWNYLFALLFTAQFERAVEFLQRVDLELAVHLAIPLHHYGALDATEDISENTLVEQPGEVACLYNFGLLVQRYARLIMRQSPATALNYLYLVRSMKLSSAADSPSVFVVNFADVILENNDLALLGGYDTSMRQVLGGDLVRFMPDISARHRFLRDLAIEFRSRGKFPEAIRLFQEAQEDDEATNLLIEKLTEVIILDDHDDIAWSQYLERSRFVPADAPRRADIDVLENVVQFIYACHRETTTDPLFFWQELNRMQVFPLHPDEVDTCMRKIQSLGKEVSAVFPSLIFYAMRLTEHKLRAHQQRVSGHFDVPEEAKNWQQRGRALLTFAVEMGHTFGAEKAQVLERLQLLVESVETSMRVFAGHP</sequence>
<dbReference type="EMBL" id="GL832955">
    <property type="protein sequence ID" value="EGD72445.1"/>
    <property type="molecule type" value="Genomic_DNA"/>
</dbReference>
<comment type="subcellular location">
    <subcellularLocation>
        <location evidence="1">Nucleus envelope</location>
    </subcellularLocation>
    <subcellularLocation>
        <location evidence="4">Nucleus</location>
        <location evidence="4">Nuclear pore complex</location>
    </subcellularLocation>
</comment>
<dbReference type="PANTHER" id="PTHR11225">
    <property type="entry name" value="NUCLEAR PORE COMPLEX PROTEIN NUP93 NUCLEOPORIN NUP93 DEAD EYE PROTEIN"/>
    <property type="match status" value="1"/>
</dbReference>
<dbReference type="OrthoDB" id="1918363at2759"/>
<evidence type="ECO:0000256" key="2">
    <source>
        <dbReference type="ARBA" id="ARBA00010186"/>
    </source>
</evidence>
<dbReference type="Pfam" id="PF04097">
    <property type="entry name" value="Nic96"/>
    <property type="match status" value="1"/>
</dbReference>
<dbReference type="eggNOG" id="KOG2168">
    <property type="taxonomic scope" value="Eukaryota"/>
</dbReference>
<dbReference type="GO" id="GO:0005643">
    <property type="term" value="C:nuclear pore"/>
    <property type="evidence" value="ECO:0007669"/>
    <property type="project" value="UniProtKB-SubCell"/>
</dbReference>
<evidence type="ECO:0000256" key="4">
    <source>
        <dbReference type="RuleBase" id="RU364035"/>
    </source>
</evidence>